<feature type="region of interest" description="Disordered" evidence="1">
    <location>
        <begin position="141"/>
        <end position="222"/>
    </location>
</feature>
<feature type="compositionally biased region" description="Basic and acidic residues" evidence="1">
    <location>
        <begin position="375"/>
        <end position="395"/>
    </location>
</feature>
<feature type="compositionally biased region" description="Polar residues" evidence="1">
    <location>
        <begin position="337"/>
        <end position="351"/>
    </location>
</feature>
<dbReference type="OrthoDB" id="594666at2"/>
<evidence type="ECO:0000256" key="1">
    <source>
        <dbReference type="SAM" id="MobiDB-lite"/>
    </source>
</evidence>
<name>A0A1I7BWI9_9FLAO</name>
<dbReference type="STRING" id="477690.SAMN05216474_3144"/>
<protein>
    <recommendedName>
        <fullName evidence="4">Tetratricopeptide repeat-containing protein</fullName>
    </recommendedName>
</protein>
<keyword evidence="3" id="KW-1185">Reference proteome</keyword>
<dbReference type="AlphaFoldDB" id="A0A1I7BWI9"/>
<evidence type="ECO:0000313" key="2">
    <source>
        <dbReference type="EMBL" id="SFT91548.1"/>
    </source>
</evidence>
<feature type="compositionally biased region" description="Basic and acidic residues" evidence="1">
    <location>
        <begin position="247"/>
        <end position="258"/>
    </location>
</feature>
<feature type="compositionally biased region" description="Polar residues" evidence="1">
    <location>
        <begin position="263"/>
        <end position="276"/>
    </location>
</feature>
<feature type="compositionally biased region" description="Basic and acidic residues" evidence="1">
    <location>
        <begin position="322"/>
        <end position="335"/>
    </location>
</feature>
<feature type="region of interest" description="Disordered" evidence="1">
    <location>
        <begin position="247"/>
        <end position="395"/>
    </location>
</feature>
<reference evidence="2 3" key="1">
    <citation type="submission" date="2016-10" db="EMBL/GenBank/DDBJ databases">
        <authorList>
            <person name="de Groot N.N."/>
        </authorList>
    </citation>
    <scope>NUCLEOTIDE SEQUENCE [LARGE SCALE GENOMIC DNA]</scope>
    <source>
        <strain evidence="2 3">CGMCC 1.7005</strain>
    </source>
</reference>
<organism evidence="2 3">
    <name type="scientific">Lishizhenia tianjinensis</name>
    <dbReference type="NCBI Taxonomy" id="477690"/>
    <lineage>
        <taxon>Bacteria</taxon>
        <taxon>Pseudomonadati</taxon>
        <taxon>Bacteroidota</taxon>
        <taxon>Flavobacteriia</taxon>
        <taxon>Flavobacteriales</taxon>
        <taxon>Crocinitomicaceae</taxon>
        <taxon>Lishizhenia</taxon>
    </lineage>
</organism>
<evidence type="ECO:0000313" key="3">
    <source>
        <dbReference type="Proteomes" id="UP000236454"/>
    </source>
</evidence>
<gene>
    <name evidence="2" type="ORF">SAMN05216474_3144</name>
</gene>
<dbReference type="Proteomes" id="UP000236454">
    <property type="component" value="Unassembled WGS sequence"/>
</dbReference>
<dbReference type="EMBL" id="FPAS01000008">
    <property type="protein sequence ID" value="SFT91548.1"/>
    <property type="molecule type" value="Genomic_DNA"/>
</dbReference>
<dbReference type="RefSeq" id="WP_090253386.1">
    <property type="nucleotide sequence ID" value="NZ_FPAS01000008.1"/>
</dbReference>
<feature type="compositionally biased region" description="Acidic residues" evidence="1">
    <location>
        <begin position="193"/>
        <end position="207"/>
    </location>
</feature>
<accession>A0A1I7BWI9</accession>
<feature type="compositionally biased region" description="Acidic residues" evidence="1">
    <location>
        <begin position="164"/>
        <end position="179"/>
    </location>
</feature>
<sequence>MNKAELTERIIDPKKIQQSDIPALKNLAEKYSFSPVFSLLLLSGLSQHDDFSFEEELSEHAYRIPDRIRLFNLTHDIQTQVNIEEPELEIPEPDATSFPIQENLEVENLEVDKELPTENLESEATDSEEFTEEALEEVNEEISEDQSTPSSIDETPIFSITPDQEIEEISSENEEEKAEEDFNHEETLSFEIETTETEITVDEEEQETLNVEKETAEKEDLPTDILEIDMYATAVSRTIEHEVRIVRSVSEEEGHTEQETEVSAANTTSEQVSFTEESTDAPAEDMLHLTEEQEVETNDVTPQQETEKPKDFFAWLAAKKAQNTEEKTQEIEKEALPSSTETEVAKTTLNSAPIAEEEITPETREENQKLGSVKSDIEEKTEVQKQEKEELEAPKSKVDSIIEKFINEEPQISRPKKEFFSPSKVAKKSLDESSLPVSETLAQIFAAQGNYPKAIASYEQLMLKFPEKKSFFANQIKKLKQKLIK</sequence>
<evidence type="ECO:0008006" key="4">
    <source>
        <dbReference type="Google" id="ProtNLM"/>
    </source>
</evidence>
<feature type="compositionally biased region" description="Basic and acidic residues" evidence="1">
    <location>
        <begin position="210"/>
        <end position="221"/>
    </location>
</feature>
<proteinExistence type="predicted"/>